<dbReference type="AlphaFoldDB" id="A0A2W5DMS8"/>
<evidence type="ECO:0008006" key="3">
    <source>
        <dbReference type="Google" id="ProtNLM"/>
    </source>
</evidence>
<evidence type="ECO:0000313" key="2">
    <source>
        <dbReference type="Proteomes" id="UP000249633"/>
    </source>
</evidence>
<dbReference type="EMBL" id="QFOD01000009">
    <property type="protein sequence ID" value="PZP32013.1"/>
    <property type="molecule type" value="Genomic_DNA"/>
</dbReference>
<sequence>MVCAPVARAATLDAYAGGVGGLTNGSIEAGCYTSGTPAELLPFFQGGAFPAGGIAACGLTGGLNHATGSSGSVTSTLSVAPVKLGIPASTAGYYTGQADAIARYGSLGVSAQGSFLQGLPNGSPGAYASTVAAARFTDTLTATSAAVATGSAGFVRYAFELHGTASALGAQAPYYFGSTYVQLLYEQSVQPVQYGWNLSLTRGSTGRIQNTTPPPGWTTSTGYLSGASTFYSFDLPMVWGQSWDLTVGLIASAYGEVSADFLGTARLTGVQLFNSQHQEVTNFQLLSASGTDYLAPVPEAGTAWLLLAGLAGLAAWGRRRDAKT</sequence>
<name>A0A2W5DMS8_9BURK</name>
<proteinExistence type="predicted"/>
<reference evidence="1 2" key="1">
    <citation type="submission" date="2017-08" db="EMBL/GenBank/DDBJ databases">
        <title>Infants hospitalized years apart are colonized by the same room-sourced microbial strains.</title>
        <authorList>
            <person name="Brooks B."/>
            <person name="Olm M.R."/>
            <person name="Firek B.A."/>
            <person name="Baker R."/>
            <person name="Thomas B.C."/>
            <person name="Morowitz M.J."/>
            <person name="Banfield J.F."/>
        </authorList>
    </citation>
    <scope>NUCLEOTIDE SEQUENCE [LARGE SCALE GENOMIC DNA]</scope>
    <source>
        <strain evidence="1">S2_012_000_R2_81</strain>
    </source>
</reference>
<dbReference type="Proteomes" id="UP000249633">
    <property type="component" value="Unassembled WGS sequence"/>
</dbReference>
<organism evidence="1 2">
    <name type="scientific">Roseateles depolymerans</name>
    <dbReference type="NCBI Taxonomy" id="76731"/>
    <lineage>
        <taxon>Bacteria</taxon>
        <taxon>Pseudomonadati</taxon>
        <taxon>Pseudomonadota</taxon>
        <taxon>Betaproteobacteria</taxon>
        <taxon>Burkholderiales</taxon>
        <taxon>Sphaerotilaceae</taxon>
        <taxon>Roseateles</taxon>
    </lineage>
</organism>
<evidence type="ECO:0000313" key="1">
    <source>
        <dbReference type="EMBL" id="PZP32013.1"/>
    </source>
</evidence>
<accession>A0A2W5DMS8</accession>
<protein>
    <recommendedName>
        <fullName evidence="3">PEP-CTERM protein-sorting domain-containing protein</fullName>
    </recommendedName>
</protein>
<comment type="caution">
    <text evidence="1">The sequence shown here is derived from an EMBL/GenBank/DDBJ whole genome shotgun (WGS) entry which is preliminary data.</text>
</comment>
<gene>
    <name evidence="1" type="ORF">DI603_11170</name>
</gene>